<dbReference type="Gene3D" id="6.10.340.10">
    <property type="match status" value="1"/>
</dbReference>
<evidence type="ECO:0000256" key="10">
    <source>
        <dbReference type="ARBA" id="ARBA00023136"/>
    </source>
</evidence>
<dbReference type="PROSITE" id="PS50109">
    <property type="entry name" value="HIS_KIN"/>
    <property type="match status" value="1"/>
</dbReference>
<organism evidence="14 15">
    <name type="scientific">Actinomadura yumaensis</name>
    <dbReference type="NCBI Taxonomy" id="111807"/>
    <lineage>
        <taxon>Bacteria</taxon>
        <taxon>Bacillati</taxon>
        <taxon>Actinomycetota</taxon>
        <taxon>Actinomycetes</taxon>
        <taxon>Streptosporangiales</taxon>
        <taxon>Thermomonosporaceae</taxon>
        <taxon>Actinomadura</taxon>
    </lineage>
</organism>
<dbReference type="InterPro" id="IPR050428">
    <property type="entry name" value="TCS_sensor_his_kinase"/>
</dbReference>
<keyword evidence="7 14" id="KW-0418">Kinase</keyword>
<dbReference type="CDD" id="cd00082">
    <property type="entry name" value="HisKA"/>
    <property type="match status" value="1"/>
</dbReference>
<keyword evidence="15" id="KW-1185">Reference proteome</keyword>
<dbReference type="InterPro" id="IPR036097">
    <property type="entry name" value="HisK_dim/P_sf"/>
</dbReference>
<dbReference type="PANTHER" id="PTHR45436">
    <property type="entry name" value="SENSOR HISTIDINE KINASE YKOH"/>
    <property type="match status" value="1"/>
</dbReference>
<name>A0ABW2CGS2_9ACTN</name>
<evidence type="ECO:0000313" key="14">
    <source>
        <dbReference type="EMBL" id="MFC6880981.1"/>
    </source>
</evidence>
<dbReference type="SMART" id="SM00387">
    <property type="entry name" value="HATPase_c"/>
    <property type="match status" value="1"/>
</dbReference>
<dbReference type="PROSITE" id="PS50885">
    <property type="entry name" value="HAMP"/>
    <property type="match status" value="1"/>
</dbReference>
<dbReference type="SUPFAM" id="SSF55874">
    <property type="entry name" value="ATPase domain of HSP90 chaperone/DNA topoisomerase II/histidine kinase"/>
    <property type="match status" value="1"/>
</dbReference>
<keyword evidence="8" id="KW-1133">Transmembrane helix</keyword>
<evidence type="ECO:0000259" key="12">
    <source>
        <dbReference type="PROSITE" id="PS50109"/>
    </source>
</evidence>
<dbReference type="Gene3D" id="3.30.565.10">
    <property type="entry name" value="Histidine kinase-like ATPase, C-terminal domain"/>
    <property type="match status" value="1"/>
</dbReference>
<dbReference type="InterPro" id="IPR003661">
    <property type="entry name" value="HisK_dim/P_dom"/>
</dbReference>
<dbReference type="PRINTS" id="PR00344">
    <property type="entry name" value="BCTRLSENSOR"/>
</dbReference>
<evidence type="ECO:0000256" key="4">
    <source>
        <dbReference type="ARBA" id="ARBA00022553"/>
    </source>
</evidence>
<comment type="caution">
    <text evidence="14">The sequence shown here is derived from an EMBL/GenBank/DDBJ whole genome shotgun (WGS) entry which is preliminary data.</text>
</comment>
<dbReference type="InterPro" id="IPR003660">
    <property type="entry name" value="HAMP_dom"/>
</dbReference>
<feature type="domain" description="Histidine kinase" evidence="12">
    <location>
        <begin position="286"/>
        <end position="497"/>
    </location>
</feature>
<dbReference type="Pfam" id="PF00512">
    <property type="entry name" value="HisKA"/>
    <property type="match status" value="1"/>
</dbReference>
<dbReference type="Pfam" id="PF00672">
    <property type="entry name" value="HAMP"/>
    <property type="match status" value="1"/>
</dbReference>
<evidence type="ECO:0000256" key="6">
    <source>
        <dbReference type="ARBA" id="ARBA00022692"/>
    </source>
</evidence>
<comment type="subcellular location">
    <subcellularLocation>
        <location evidence="2">Cell membrane</location>
    </subcellularLocation>
</comment>
<proteinExistence type="predicted"/>
<keyword evidence="10" id="KW-0472">Membrane</keyword>
<feature type="region of interest" description="Disordered" evidence="11">
    <location>
        <begin position="476"/>
        <end position="501"/>
    </location>
</feature>
<keyword evidence="6" id="KW-0812">Transmembrane</keyword>
<dbReference type="PANTHER" id="PTHR45436:SF5">
    <property type="entry name" value="SENSOR HISTIDINE KINASE TRCS"/>
    <property type="match status" value="1"/>
</dbReference>
<dbReference type="SUPFAM" id="SSF47384">
    <property type="entry name" value="Homodimeric domain of signal transducing histidine kinase"/>
    <property type="match status" value="1"/>
</dbReference>
<dbReference type="SMART" id="SM00388">
    <property type="entry name" value="HisKA"/>
    <property type="match status" value="1"/>
</dbReference>
<sequence length="501" mass="52374">MTPRRPRRARLARGLRARLAVLAAAAVALAVAACAVASWYITRDRLYQELDRRLTAISGPLAPGDGARPGDATRPGDGPPPRPQRHTRELLGALDACTPEPTSTPVGTRPPGPYEIMQVVDAAGNACTVPNAGSLTVTAADRAAARGERGTARHDGGGVNAAGNRVDVRVLTRHFTAPDGTSAAVSFALSLDEVRGPLDGLALLLTAVAALGVLVSAGAGLAVARAALRPVDRLTGAVEHIARTGDLRTRIPDEGADEIARLGRAFNTMTAALAASDDRQRQLIADAGHELRTPLTSLRTNIDLLLRSEATGRPLAPGTRRNLLASVKAQMRELSSLVGDLLELARPAEAEPVRETVALHEVVDRAFERARLRGPGLTVRARTAPWYVSGDPASLERAVVNLLDNAVKFSPPGGGVDVRLTGDGELTVRDHGPGIPAADLPHVFERFWRSPSARSLPGSGLGLSIVARVVGESGGDVDLRPADGGGTLARVRLPGTPRPTD</sequence>
<protein>
    <recommendedName>
        <fullName evidence="3">histidine kinase</fullName>
        <ecNumber evidence="3">2.7.13.3</ecNumber>
    </recommendedName>
</protein>
<dbReference type="Gene3D" id="1.10.287.130">
    <property type="match status" value="1"/>
</dbReference>
<dbReference type="EC" id="2.7.13.3" evidence="3"/>
<dbReference type="InterPro" id="IPR004358">
    <property type="entry name" value="Sig_transdc_His_kin-like_C"/>
</dbReference>
<evidence type="ECO:0000259" key="13">
    <source>
        <dbReference type="PROSITE" id="PS50885"/>
    </source>
</evidence>
<evidence type="ECO:0000256" key="11">
    <source>
        <dbReference type="SAM" id="MobiDB-lite"/>
    </source>
</evidence>
<feature type="domain" description="HAMP" evidence="13">
    <location>
        <begin position="225"/>
        <end position="278"/>
    </location>
</feature>
<dbReference type="Pfam" id="PF02518">
    <property type="entry name" value="HATPase_c"/>
    <property type="match status" value="1"/>
</dbReference>
<gene>
    <name evidence="14" type="ORF">ACFQKB_14525</name>
</gene>
<dbReference type="InterPro" id="IPR005467">
    <property type="entry name" value="His_kinase_dom"/>
</dbReference>
<dbReference type="CDD" id="cd00075">
    <property type="entry name" value="HATPase"/>
    <property type="match status" value="1"/>
</dbReference>
<feature type="region of interest" description="Disordered" evidence="11">
    <location>
        <begin position="57"/>
        <end position="86"/>
    </location>
</feature>
<evidence type="ECO:0000256" key="7">
    <source>
        <dbReference type="ARBA" id="ARBA00022777"/>
    </source>
</evidence>
<dbReference type="InterPro" id="IPR036890">
    <property type="entry name" value="HATPase_C_sf"/>
</dbReference>
<evidence type="ECO:0000256" key="5">
    <source>
        <dbReference type="ARBA" id="ARBA00022679"/>
    </source>
</evidence>
<evidence type="ECO:0000256" key="3">
    <source>
        <dbReference type="ARBA" id="ARBA00012438"/>
    </source>
</evidence>
<reference evidence="15" key="1">
    <citation type="journal article" date="2019" name="Int. J. Syst. Evol. Microbiol.">
        <title>The Global Catalogue of Microorganisms (GCM) 10K type strain sequencing project: providing services to taxonomists for standard genome sequencing and annotation.</title>
        <authorList>
            <consortium name="The Broad Institute Genomics Platform"/>
            <consortium name="The Broad Institute Genome Sequencing Center for Infectious Disease"/>
            <person name="Wu L."/>
            <person name="Ma J."/>
        </authorList>
    </citation>
    <scope>NUCLEOTIDE SEQUENCE [LARGE SCALE GENOMIC DNA]</scope>
    <source>
        <strain evidence="15">JCM 3369</strain>
    </source>
</reference>
<evidence type="ECO:0000256" key="1">
    <source>
        <dbReference type="ARBA" id="ARBA00000085"/>
    </source>
</evidence>
<dbReference type="SUPFAM" id="SSF158472">
    <property type="entry name" value="HAMP domain-like"/>
    <property type="match status" value="1"/>
</dbReference>
<evidence type="ECO:0000313" key="15">
    <source>
        <dbReference type="Proteomes" id="UP001596380"/>
    </source>
</evidence>
<keyword evidence="5" id="KW-0808">Transferase</keyword>
<dbReference type="GO" id="GO:0016301">
    <property type="term" value="F:kinase activity"/>
    <property type="evidence" value="ECO:0007669"/>
    <property type="project" value="UniProtKB-KW"/>
</dbReference>
<dbReference type="RefSeq" id="WP_378063282.1">
    <property type="nucleotide sequence ID" value="NZ_JBHSXS010000006.1"/>
</dbReference>
<comment type="catalytic activity">
    <reaction evidence="1">
        <text>ATP + protein L-histidine = ADP + protein N-phospho-L-histidine.</text>
        <dbReference type="EC" id="2.7.13.3"/>
    </reaction>
</comment>
<keyword evidence="9" id="KW-0902">Two-component regulatory system</keyword>
<accession>A0ABW2CGS2</accession>
<keyword evidence="4" id="KW-0597">Phosphoprotein</keyword>
<evidence type="ECO:0000256" key="9">
    <source>
        <dbReference type="ARBA" id="ARBA00023012"/>
    </source>
</evidence>
<dbReference type="EMBL" id="JBHSXS010000006">
    <property type="protein sequence ID" value="MFC6880981.1"/>
    <property type="molecule type" value="Genomic_DNA"/>
</dbReference>
<dbReference type="PROSITE" id="PS51257">
    <property type="entry name" value="PROKAR_LIPOPROTEIN"/>
    <property type="match status" value="1"/>
</dbReference>
<dbReference type="CDD" id="cd06225">
    <property type="entry name" value="HAMP"/>
    <property type="match status" value="1"/>
</dbReference>
<dbReference type="SMART" id="SM00304">
    <property type="entry name" value="HAMP"/>
    <property type="match status" value="1"/>
</dbReference>
<evidence type="ECO:0000256" key="8">
    <source>
        <dbReference type="ARBA" id="ARBA00022989"/>
    </source>
</evidence>
<dbReference type="InterPro" id="IPR003594">
    <property type="entry name" value="HATPase_dom"/>
</dbReference>
<dbReference type="Proteomes" id="UP001596380">
    <property type="component" value="Unassembled WGS sequence"/>
</dbReference>
<evidence type="ECO:0000256" key="2">
    <source>
        <dbReference type="ARBA" id="ARBA00004236"/>
    </source>
</evidence>